<dbReference type="STRING" id="1617426.TR69_WS6001001481"/>
<evidence type="ECO:0000256" key="2">
    <source>
        <dbReference type="ARBA" id="ARBA00023235"/>
    </source>
</evidence>
<evidence type="ECO:0000256" key="1">
    <source>
        <dbReference type="ARBA" id="ARBA00022723"/>
    </source>
</evidence>
<dbReference type="EC" id="5.1.3.-" evidence="3"/>
<dbReference type="GO" id="GO:0016857">
    <property type="term" value="F:racemase and epimerase activity, acting on carbohydrates and derivatives"/>
    <property type="evidence" value="ECO:0007669"/>
    <property type="project" value="InterPro"/>
</dbReference>
<evidence type="ECO:0000313" key="3">
    <source>
        <dbReference type="EMBL" id="KXK25875.1"/>
    </source>
</evidence>
<dbReference type="Pfam" id="PF00834">
    <property type="entry name" value="Ribul_P_3_epim"/>
    <property type="match status" value="1"/>
</dbReference>
<reference evidence="3 4" key="1">
    <citation type="submission" date="2015-02" db="EMBL/GenBank/DDBJ databases">
        <title>Improved understanding of the partial-nitritation anammox process through 23 genomes representing the majority of the microbial community.</title>
        <authorList>
            <person name="Speth D.R."/>
            <person name="In T Zandt M."/>
            <person name="Guerrero Cruz S."/>
            <person name="Jetten M.S."/>
            <person name="Dutilh B.E."/>
        </authorList>
    </citation>
    <scope>NUCLEOTIDE SEQUENCE [LARGE SCALE GENOMIC DNA]</scope>
    <source>
        <strain evidence="3">OLB20</strain>
    </source>
</reference>
<name>A0A136LW55_9BACT</name>
<dbReference type="Proteomes" id="UP000070457">
    <property type="component" value="Unassembled WGS sequence"/>
</dbReference>
<keyword evidence="2 3" id="KW-0413">Isomerase</keyword>
<evidence type="ECO:0000313" key="4">
    <source>
        <dbReference type="Proteomes" id="UP000070457"/>
    </source>
</evidence>
<dbReference type="AlphaFoldDB" id="A0A136LW55"/>
<dbReference type="InterPro" id="IPR011060">
    <property type="entry name" value="RibuloseP-bd_barrel"/>
</dbReference>
<sequence length="211" mass="22862">MNVHPAILEDTRTGFEQQLSRVRGFALDIDIDVIDWERTPGKTISAAIALESDFGDAGLHFDLMMDRPADTVATLISDARVRTVIVNLESADDVWLLLKRISAEGKLAGISVNPETGIETVRQYYEQAGLIQVMTIEPGVQGNPFMEERLQLLRDVREDGYTGLLGVDGHITPDTIAAAHAAGASRFSVGSAILKAPDPEAVYMSLVAKVS</sequence>
<dbReference type="GO" id="GO:0046872">
    <property type="term" value="F:metal ion binding"/>
    <property type="evidence" value="ECO:0007669"/>
    <property type="project" value="UniProtKB-KW"/>
</dbReference>
<keyword evidence="1" id="KW-0479">Metal-binding</keyword>
<dbReference type="EMBL" id="JYNZ01000006">
    <property type="protein sequence ID" value="KXK25875.1"/>
    <property type="molecule type" value="Genomic_DNA"/>
</dbReference>
<dbReference type="InterPro" id="IPR013785">
    <property type="entry name" value="Aldolase_TIM"/>
</dbReference>
<gene>
    <name evidence="3" type="primary">alsE</name>
    <name evidence="3" type="ORF">TR69_WS6001001481</name>
</gene>
<comment type="caution">
    <text evidence="3">The sequence shown here is derived from an EMBL/GenBank/DDBJ whole genome shotgun (WGS) entry which is preliminary data.</text>
</comment>
<dbReference type="Gene3D" id="3.20.20.70">
    <property type="entry name" value="Aldolase class I"/>
    <property type="match status" value="1"/>
</dbReference>
<accession>A0A136LW55</accession>
<dbReference type="GO" id="GO:0005975">
    <property type="term" value="P:carbohydrate metabolic process"/>
    <property type="evidence" value="ECO:0007669"/>
    <property type="project" value="InterPro"/>
</dbReference>
<dbReference type="SUPFAM" id="SSF51366">
    <property type="entry name" value="Ribulose-phoshate binding barrel"/>
    <property type="match status" value="1"/>
</dbReference>
<dbReference type="InterPro" id="IPR000056">
    <property type="entry name" value="Ribul_P_3_epim-like"/>
</dbReference>
<proteinExistence type="predicted"/>
<dbReference type="PANTHER" id="PTHR11749">
    <property type="entry name" value="RIBULOSE-5-PHOSPHATE-3-EPIMERASE"/>
    <property type="match status" value="1"/>
</dbReference>
<protein>
    <submittedName>
        <fullName evidence="3">D-allulose-6-phosphate 3-epimerase</fullName>
        <ecNumber evidence="3">5.1.3.-</ecNumber>
    </submittedName>
</protein>
<organism evidence="3 4">
    <name type="scientific">candidate division WS6 bacterium OLB20</name>
    <dbReference type="NCBI Taxonomy" id="1617426"/>
    <lineage>
        <taxon>Bacteria</taxon>
        <taxon>Candidatus Dojkabacteria</taxon>
    </lineage>
</organism>